<comment type="caution">
    <text evidence="2">The sequence shown here is derived from an EMBL/GenBank/DDBJ whole genome shotgun (WGS) entry which is preliminary data.</text>
</comment>
<protein>
    <submittedName>
        <fullName evidence="2">Uncharacterized protein</fullName>
    </submittedName>
</protein>
<organism evidence="2 3">
    <name type="scientific">Elysia crispata</name>
    <name type="common">lettuce slug</name>
    <dbReference type="NCBI Taxonomy" id="231223"/>
    <lineage>
        <taxon>Eukaryota</taxon>
        <taxon>Metazoa</taxon>
        <taxon>Spiralia</taxon>
        <taxon>Lophotrochozoa</taxon>
        <taxon>Mollusca</taxon>
        <taxon>Gastropoda</taxon>
        <taxon>Heterobranchia</taxon>
        <taxon>Euthyneura</taxon>
        <taxon>Panpulmonata</taxon>
        <taxon>Sacoglossa</taxon>
        <taxon>Placobranchoidea</taxon>
        <taxon>Plakobranchidae</taxon>
        <taxon>Elysia</taxon>
    </lineage>
</organism>
<dbReference type="Proteomes" id="UP001283361">
    <property type="component" value="Unassembled WGS sequence"/>
</dbReference>
<feature type="region of interest" description="Disordered" evidence="1">
    <location>
        <begin position="1"/>
        <end position="26"/>
    </location>
</feature>
<dbReference type="EMBL" id="JAWDGP010001892">
    <property type="protein sequence ID" value="KAK3787144.1"/>
    <property type="molecule type" value="Genomic_DNA"/>
</dbReference>
<evidence type="ECO:0000256" key="1">
    <source>
        <dbReference type="SAM" id="MobiDB-lite"/>
    </source>
</evidence>
<keyword evidence="3" id="KW-1185">Reference proteome</keyword>
<sequence length="265" mass="29362">MTLNPLDQRLESASSSPCGGGDQRRGDLHQWTTHQAICHYLAHYQNQAPIKTSLNPSCPNSPGPYCVVSIIDHWTRDQREAAEWPDESGRVNLATQTLISDHCSAVGQVTRVVSGKSHYKQSISSGKSHKQPISSGKSQTANIIRKVSLQTANIIRKVSLQTANIIRKVSLQTANIIRKVSQTANIIRKVSLQTANIIRKVSQTVNIIRKVTNSQYHPESLITNSQYHPESHKQPISSGKSHYKLPISTGKSHYTQSISSFQVLQ</sequence>
<name>A0AAE1AFT0_9GAST</name>
<feature type="compositionally biased region" description="Polar residues" evidence="1">
    <location>
        <begin position="1"/>
        <end position="17"/>
    </location>
</feature>
<feature type="compositionally biased region" description="Polar residues" evidence="1">
    <location>
        <begin position="219"/>
        <end position="240"/>
    </location>
</feature>
<dbReference type="AlphaFoldDB" id="A0AAE1AFT0"/>
<evidence type="ECO:0000313" key="2">
    <source>
        <dbReference type="EMBL" id="KAK3787144.1"/>
    </source>
</evidence>
<accession>A0AAE1AFT0</accession>
<gene>
    <name evidence="2" type="ORF">RRG08_011420</name>
</gene>
<proteinExistence type="predicted"/>
<feature type="region of interest" description="Disordered" evidence="1">
    <location>
        <begin position="219"/>
        <end position="245"/>
    </location>
</feature>
<reference evidence="2" key="1">
    <citation type="journal article" date="2023" name="G3 (Bethesda)">
        <title>A reference genome for the long-term kleptoplast-retaining sea slug Elysia crispata morphotype clarki.</title>
        <authorList>
            <person name="Eastman K.E."/>
            <person name="Pendleton A.L."/>
            <person name="Shaikh M.A."/>
            <person name="Suttiyut T."/>
            <person name="Ogas R."/>
            <person name="Tomko P."/>
            <person name="Gavelis G."/>
            <person name="Widhalm J.R."/>
            <person name="Wisecaver J.H."/>
        </authorList>
    </citation>
    <scope>NUCLEOTIDE SEQUENCE</scope>
    <source>
        <strain evidence="2">ECLA1</strain>
    </source>
</reference>
<evidence type="ECO:0000313" key="3">
    <source>
        <dbReference type="Proteomes" id="UP001283361"/>
    </source>
</evidence>